<reference evidence="13" key="2">
    <citation type="submission" date="2020-04" db="EMBL/GenBank/DDBJ databases">
        <authorList>
            <consortium name="NCBI Genome Project"/>
        </authorList>
    </citation>
    <scope>NUCLEOTIDE SEQUENCE</scope>
    <source>
        <strain evidence="13">CBS 781.70</strain>
    </source>
</reference>
<keyword evidence="7 9" id="KW-0472">Membrane</keyword>
<organism evidence="11">
    <name type="scientific">Eremomyces bilateralis CBS 781.70</name>
    <dbReference type="NCBI Taxonomy" id="1392243"/>
    <lineage>
        <taxon>Eukaryota</taxon>
        <taxon>Fungi</taxon>
        <taxon>Dikarya</taxon>
        <taxon>Ascomycota</taxon>
        <taxon>Pezizomycotina</taxon>
        <taxon>Dothideomycetes</taxon>
        <taxon>Dothideomycetes incertae sedis</taxon>
        <taxon>Eremomycetales</taxon>
        <taxon>Eremomycetaceae</taxon>
        <taxon>Eremomyces</taxon>
    </lineage>
</organism>
<sequence length="526" mass="57354">MTAVPSSPGPSTLSKFPAFDPPEQDSLYSGRKSQSPARTGSFGNGHAGGDRWQARRSSGPRWPASNGAPMPGPRHSRQKSLSEAIRTIRTRRASVSANAHEIADALKAPISPKLVVLCGIWYAASVISNTSSKAILTTFPKPMTLTIIQFGIVPTWCVVLGWVAIRFPAVARVVPVLKNGVQPPNRDLIRATLPLTVFQIGGHILTSDATTRLPVSLVHTIKGLSPLFTVIASRSLLNVKYSTPTYLSLIPLTIGVILACSANFSSNLLGLVSAVSSTLLFVTQNIFSKRLFTEAALSESTPDSRPSSKKPDRLNLLAYSMGIAFFFTFPLWLWSDGITILRDLLTTSSIRLSDRPGALDHGALTLEYIFNGTFHFIQSIVAFILLSLVSPVTYSVASLMKRVCVVTFAILWFRNSFSNTQGFGIFLTFLGLYLYDRTSDAARADRRAKMFQPQAEPLLPLVENPGESGSPPAANGHRWEGKRDDDRMQHGRTRGETAPQWLPPGTKAEQTWIPGQDIRGNQVTVI</sequence>
<feature type="region of interest" description="Disordered" evidence="8">
    <location>
        <begin position="1"/>
        <end position="82"/>
    </location>
</feature>
<keyword evidence="5 9" id="KW-0812">Transmembrane</keyword>
<reference evidence="11 13" key="1">
    <citation type="submission" date="2020-01" db="EMBL/GenBank/DDBJ databases">
        <authorList>
            <consortium name="DOE Joint Genome Institute"/>
            <person name="Haridas S."/>
            <person name="Albert R."/>
            <person name="Binder M."/>
            <person name="Bloem J."/>
            <person name="Labutti K."/>
            <person name="Salamov A."/>
            <person name="Andreopoulos B."/>
            <person name="Baker S.E."/>
            <person name="Barry K."/>
            <person name="Bills G."/>
            <person name="Bluhm B.H."/>
            <person name="Cannon C."/>
            <person name="Castanera R."/>
            <person name="Culley D.E."/>
            <person name="Daum C."/>
            <person name="Ezra D."/>
            <person name="Gonzalez J.B."/>
            <person name="Henrissat B."/>
            <person name="Kuo A."/>
            <person name="Liang C."/>
            <person name="Lipzen A."/>
            <person name="Lutzoni F."/>
            <person name="Magnuson J."/>
            <person name="Mondo S."/>
            <person name="Nolan M."/>
            <person name="Ohm R."/>
            <person name="Pangilinan J."/>
            <person name="Park H.-J."/>
            <person name="Ramirez L."/>
            <person name="Alfaro M."/>
            <person name="Sun H."/>
            <person name="Tritt A."/>
            <person name="Yoshinaga Y."/>
            <person name="Zwiers L.-H."/>
            <person name="Turgeon B.G."/>
            <person name="Goodwin S.B."/>
            <person name="Spatafora J.W."/>
            <person name="Crous P.W."/>
            <person name="Grigoriev I.V."/>
        </authorList>
    </citation>
    <scope>NUCLEOTIDE SEQUENCE</scope>
    <source>
        <strain evidence="11 13">CBS 781.70</strain>
    </source>
</reference>
<dbReference type="PANTHER" id="PTHR11132">
    <property type="entry name" value="SOLUTE CARRIER FAMILY 35"/>
    <property type="match status" value="1"/>
</dbReference>
<evidence type="ECO:0000313" key="13">
    <source>
        <dbReference type="RefSeq" id="XP_033531715.1"/>
    </source>
</evidence>
<evidence type="ECO:0000256" key="7">
    <source>
        <dbReference type="ARBA" id="ARBA00023136"/>
    </source>
</evidence>
<evidence type="ECO:0000313" key="11">
    <source>
        <dbReference type="EMBL" id="KAF1810084.1"/>
    </source>
</evidence>
<dbReference type="EMBL" id="ML975168">
    <property type="protein sequence ID" value="KAF1810084.1"/>
    <property type="molecule type" value="Genomic_DNA"/>
</dbReference>
<feature type="transmembrane region" description="Helical" evidence="9">
    <location>
        <begin position="314"/>
        <end position="334"/>
    </location>
</feature>
<protein>
    <submittedName>
        <fullName evidence="11 13">TPT-domain-containing protein</fullName>
    </submittedName>
</protein>
<dbReference type="GeneID" id="54417207"/>
<feature type="domain" description="Sugar phosphate transporter" evidence="10">
    <location>
        <begin position="113"/>
        <end position="435"/>
    </location>
</feature>
<dbReference type="AlphaFoldDB" id="A0A6G1FWC5"/>
<evidence type="ECO:0000256" key="6">
    <source>
        <dbReference type="ARBA" id="ARBA00022989"/>
    </source>
</evidence>
<evidence type="ECO:0000256" key="9">
    <source>
        <dbReference type="SAM" id="Phobius"/>
    </source>
</evidence>
<evidence type="ECO:0000256" key="8">
    <source>
        <dbReference type="SAM" id="MobiDB-lite"/>
    </source>
</evidence>
<gene>
    <name evidence="11 13" type="ORF">P152DRAFT_402068</name>
</gene>
<dbReference type="InterPro" id="IPR050186">
    <property type="entry name" value="TPT_transporter"/>
</dbReference>
<dbReference type="SUPFAM" id="SSF103481">
    <property type="entry name" value="Multidrug resistance efflux transporter EmrE"/>
    <property type="match status" value="1"/>
</dbReference>
<evidence type="ECO:0000313" key="12">
    <source>
        <dbReference type="Proteomes" id="UP000504638"/>
    </source>
</evidence>
<evidence type="ECO:0000256" key="4">
    <source>
        <dbReference type="ARBA" id="ARBA00011182"/>
    </source>
</evidence>
<comment type="subunit">
    <text evidence="4">Homooligomer.</text>
</comment>
<reference evidence="13" key="3">
    <citation type="submission" date="2025-04" db="UniProtKB">
        <authorList>
            <consortium name="RefSeq"/>
        </authorList>
    </citation>
    <scope>IDENTIFICATION</scope>
    <source>
        <strain evidence="13">CBS 781.70</strain>
    </source>
</reference>
<feature type="compositionally biased region" description="Basic and acidic residues" evidence="8">
    <location>
        <begin position="477"/>
        <end position="495"/>
    </location>
</feature>
<dbReference type="Pfam" id="PF03151">
    <property type="entry name" value="TPT"/>
    <property type="match status" value="1"/>
</dbReference>
<evidence type="ECO:0000256" key="2">
    <source>
        <dbReference type="ARBA" id="ARBA00004477"/>
    </source>
</evidence>
<feature type="transmembrane region" description="Helical" evidence="9">
    <location>
        <begin position="419"/>
        <end position="436"/>
    </location>
</feature>
<dbReference type="InterPro" id="IPR004853">
    <property type="entry name" value="Sugar_P_trans_dom"/>
</dbReference>
<dbReference type="GO" id="GO:0005789">
    <property type="term" value="C:endoplasmic reticulum membrane"/>
    <property type="evidence" value="ECO:0007669"/>
    <property type="project" value="UniProtKB-SubCell"/>
</dbReference>
<keyword evidence="6 9" id="KW-1133">Transmembrane helix</keyword>
<comment type="function">
    <text evidence="1">Involved in the import of GDP-mannose from the cytoplasm into the Golgi lumen.</text>
</comment>
<dbReference type="OrthoDB" id="1588579at2759"/>
<dbReference type="RefSeq" id="XP_033531715.1">
    <property type="nucleotide sequence ID" value="XM_033676637.1"/>
</dbReference>
<comment type="subcellular location">
    <subcellularLocation>
        <location evidence="2">Endoplasmic reticulum membrane</location>
        <topology evidence="2">Multi-pass membrane protein</topology>
    </subcellularLocation>
</comment>
<evidence type="ECO:0000259" key="10">
    <source>
        <dbReference type="Pfam" id="PF03151"/>
    </source>
</evidence>
<evidence type="ECO:0000256" key="5">
    <source>
        <dbReference type="ARBA" id="ARBA00022692"/>
    </source>
</evidence>
<evidence type="ECO:0000256" key="3">
    <source>
        <dbReference type="ARBA" id="ARBA00010425"/>
    </source>
</evidence>
<comment type="similarity">
    <text evidence="3">Belongs to the TPT transporter family. SLC35D subfamily.</text>
</comment>
<feature type="transmembrane region" description="Helical" evidence="9">
    <location>
        <begin position="143"/>
        <end position="165"/>
    </location>
</feature>
<keyword evidence="12" id="KW-1185">Reference proteome</keyword>
<evidence type="ECO:0000256" key="1">
    <source>
        <dbReference type="ARBA" id="ARBA00003420"/>
    </source>
</evidence>
<feature type="transmembrane region" description="Helical" evidence="9">
    <location>
        <begin position="368"/>
        <end position="389"/>
    </location>
</feature>
<name>A0A6G1FWC5_9PEZI</name>
<proteinExistence type="inferred from homology"/>
<dbReference type="Proteomes" id="UP000504638">
    <property type="component" value="Unplaced"/>
</dbReference>
<feature type="region of interest" description="Disordered" evidence="8">
    <location>
        <begin position="460"/>
        <end position="512"/>
    </location>
</feature>
<dbReference type="InterPro" id="IPR037185">
    <property type="entry name" value="EmrE-like"/>
</dbReference>
<accession>A0A6G1FWC5</accession>